<keyword evidence="8" id="KW-0067">ATP-binding</keyword>
<dbReference type="EMBL" id="QSBY01000010">
    <property type="protein sequence ID" value="RHW69942.1"/>
    <property type="molecule type" value="Genomic_DNA"/>
</dbReference>
<proteinExistence type="inferred from homology"/>
<keyword evidence="3" id="KW-0150">Chloroplast</keyword>
<dbReference type="NCBIfam" id="TIGR01351">
    <property type="entry name" value="adk"/>
    <property type="match status" value="1"/>
</dbReference>
<dbReference type="SUPFAM" id="SSF52540">
    <property type="entry name" value="P-loop containing nucleoside triphosphate hydrolases"/>
    <property type="match status" value="1"/>
</dbReference>
<reference evidence="10" key="1">
    <citation type="submission" date="2018-09" db="EMBL/GenBank/DDBJ databases">
        <title>whole genome sequence of T. equiperdum IVM-t1 strain.</title>
        <authorList>
            <person name="Suganuma K."/>
        </authorList>
    </citation>
    <scope>NUCLEOTIDE SEQUENCE [LARGE SCALE GENOMIC DNA]</scope>
    <source>
        <strain evidence="10">IVM-t1</strain>
    </source>
</reference>
<evidence type="ECO:0000256" key="1">
    <source>
        <dbReference type="ARBA" id="ARBA00004229"/>
    </source>
</evidence>
<dbReference type="CDD" id="cd22981">
    <property type="entry name" value="DD_TbAK-like"/>
    <property type="match status" value="1"/>
</dbReference>
<name>A0A3L6L011_9TRYP</name>
<dbReference type="InterPro" id="IPR000850">
    <property type="entry name" value="Adenylat/UMP-CMP_kin"/>
</dbReference>
<dbReference type="GO" id="GO:0005524">
    <property type="term" value="F:ATP binding"/>
    <property type="evidence" value="ECO:0007669"/>
    <property type="project" value="UniProtKB-KW"/>
</dbReference>
<dbReference type="InterPro" id="IPR006259">
    <property type="entry name" value="Adenyl_kin_sub"/>
</dbReference>
<dbReference type="AlphaFoldDB" id="A0A3L6L011"/>
<evidence type="ECO:0000256" key="8">
    <source>
        <dbReference type="ARBA" id="ARBA00022840"/>
    </source>
</evidence>
<gene>
    <name evidence="10" type="ORF">DPX39_100013300</name>
</gene>
<dbReference type="PROSITE" id="PS00113">
    <property type="entry name" value="ADENYLATE_KINASE"/>
    <property type="match status" value="1"/>
</dbReference>
<evidence type="ECO:0000256" key="3">
    <source>
        <dbReference type="ARBA" id="ARBA00022528"/>
    </source>
</evidence>
<evidence type="ECO:0000256" key="9">
    <source>
        <dbReference type="RuleBase" id="RU003330"/>
    </source>
</evidence>
<dbReference type="GO" id="GO:0004017">
    <property type="term" value="F:AMP kinase activity"/>
    <property type="evidence" value="ECO:0007669"/>
    <property type="project" value="InterPro"/>
</dbReference>
<dbReference type="Pfam" id="PF00406">
    <property type="entry name" value="ADK"/>
    <property type="match status" value="1"/>
</dbReference>
<evidence type="ECO:0000256" key="2">
    <source>
        <dbReference type="ARBA" id="ARBA00007220"/>
    </source>
</evidence>
<protein>
    <submittedName>
        <fullName evidence="10">Adenylate kinase</fullName>
    </submittedName>
</protein>
<dbReference type="SUPFAM" id="SSF47391">
    <property type="entry name" value="Dimerization-anchoring domain of cAMP-dependent PK regulatory subunit"/>
    <property type="match status" value="1"/>
</dbReference>
<dbReference type="HAMAP" id="MF_00235">
    <property type="entry name" value="Adenylate_kinase_Adk"/>
    <property type="match status" value="1"/>
</dbReference>
<keyword evidence="6" id="KW-0547">Nucleotide-binding</keyword>
<dbReference type="Proteomes" id="UP000266743">
    <property type="component" value="Chromosome 10"/>
</dbReference>
<keyword evidence="4" id="KW-0934">Plastid</keyword>
<dbReference type="InterPro" id="IPR033690">
    <property type="entry name" value="Adenylat_kinase_CS"/>
</dbReference>
<organism evidence="10">
    <name type="scientific">Trypanosoma brucei equiperdum</name>
    <dbReference type="NCBI Taxonomy" id="630700"/>
    <lineage>
        <taxon>Eukaryota</taxon>
        <taxon>Discoba</taxon>
        <taxon>Euglenozoa</taxon>
        <taxon>Kinetoplastea</taxon>
        <taxon>Metakinetoplastina</taxon>
        <taxon>Trypanosomatida</taxon>
        <taxon>Trypanosomatidae</taxon>
        <taxon>Trypanosoma</taxon>
    </lineage>
</organism>
<evidence type="ECO:0000256" key="5">
    <source>
        <dbReference type="ARBA" id="ARBA00022679"/>
    </source>
</evidence>
<dbReference type="CDD" id="cd01428">
    <property type="entry name" value="ADK"/>
    <property type="match status" value="1"/>
</dbReference>
<evidence type="ECO:0000313" key="10">
    <source>
        <dbReference type="EMBL" id="RHW69942.1"/>
    </source>
</evidence>
<dbReference type="InterPro" id="IPR027417">
    <property type="entry name" value="P-loop_NTPase"/>
</dbReference>
<keyword evidence="7 9" id="KW-0418">Kinase</keyword>
<dbReference type="SUPFAM" id="SSF57774">
    <property type="entry name" value="Microbial and mitochondrial ADK, insert 'zinc finger' domain"/>
    <property type="match status" value="1"/>
</dbReference>
<dbReference type="GO" id="GO:0009507">
    <property type="term" value="C:chloroplast"/>
    <property type="evidence" value="ECO:0007669"/>
    <property type="project" value="UniProtKB-SubCell"/>
</dbReference>
<comment type="similarity">
    <text evidence="2 9">Belongs to the adenylate kinase family.</text>
</comment>
<sequence length="260" mass="29741">MADLSDNKFAYLKDKNIPQLMEYILQKLVTDLPENPMHYIGELMEEPVPPRIIVAGPPGSGKGTQCEAIAEKFGVVHISTGDLIREEATADTEEGRELAQLMEEGDLVPDEFISQLVYRRLQKDDAKRFGWLLDGFPRSKQQAMELDTWMCPPHLFILLDVADEEVFKRIEHRRADPVTGNVYHLIFNPPPKSDKELWNRLVQRTDDHRDTVAKRLEVYREEISWLMGLYGGITEVVDGNQGIRAVTADVLKTVESRLLR</sequence>
<keyword evidence="5 9" id="KW-0808">Transferase</keyword>
<evidence type="ECO:0000256" key="7">
    <source>
        <dbReference type="ARBA" id="ARBA00022777"/>
    </source>
</evidence>
<dbReference type="Gene3D" id="3.40.50.300">
    <property type="entry name" value="P-loop containing nucleotide triphosphate hydrolases"/>
    <property type="match status" value="1"/>
</dbReference>
<dbReference type="FunFam" id="3.40.50.300:FF:001694">
    <property type="entry name" value="Adenylate kinase, chloroplastic"/>
    <property type="match status" value="1"/>
</dbReference>
<dbReference type="InterPro" id="IPR036193">
    <property type="entry name" value="ADK_active_lid_dom_sf"/>
</dbReference>
<comment type="subcellular location">
    <subcellularLocation>
        <location evidence="1">Plastid</location>
        <location evidence="1">Chloroplast</location>
    </subcellularLocation>
</comment>
<evidence type="ECO:0000256" key="6">
    <source>
        <dbReference type="ARBA" id="ARBA00022741"/>
    </source>
</evidence>
<dbReference type="PANTHER" id="PTHR23359">
    <property type="entry name" value="NUCLEOTIDE KINASE"/>
    <property type="match status" value="1"/>
</dbReference>
<accession>A0A3L6L011</accession>
<dbReference type="PRINTS" id="PR00094">
    <property type="entry name" value="ADENYLTKNASE"/>
</dbReference>
<comment type="caution">
    <text evidence="10">The sequence shown here is derived from an EMBL/GenBank/DDBJ whole genome shotgun (WGS) entry which is preliminary data.</text>
</comment>
<evidence type="ECO:0000256" key="4">
    <source>
        <dbReference type="ARBA" id="ARBA00022640"/>
    </source>
</evidence>